<keyword evidence="3 4" id="KW-0456">Lyase</keyword>
<protein>
    <recommendedName>
        <fullName evidence="4">Cys-tRNA(Pro)/Cys-tRNA(Cys) deacylase</fullName>
        <ecNumber evidence="4">4.2.-.-</ecNumber>
    </recommendedName>
</protein>
<dbReference type="Proteomes" id="UP001257914">
    <property type="component" value="Unassembled WGS sequence"/>
</dbReference>
<evidence type="ECO:0000256" key="2">
    <source>
        <dbReference type="ARBA" id="ARBA00022917"/>
    </source>
</evidence>
<sequence length="164" mass="17908">MTPAINYLNNNKVIHQVLDYHHDVNVKSYGLEAAEKLSLPSKQVFKTLIVNSENNQLIVAIVPVSNQLNLKNVAKAIKCKKVVMAEPAVVERSTGYVLGGVSPFGQKKRLVTVIDSSALQHDTIFVSAGKRGLEIGLCPKVLIQLLNAKTAVLSQQAKPNLDKR</sequence>
<feature type="domain" description="YbaK/aminoacyl-tRNA synthetase-associated" evidence="5">
    <location>
        <begin position="31"/>
        <end position="134"/>
    </location>
</feature>
<dbReference type="InterPro" id="IPR036754">
    <property type="entry name" value="YbaK/aa-tRNA-synt-asso_dom_sf"/>
</dbReference>
<reference evidence="6 7" key="1">
    <citation type="submission" date="2023-10" db="EMBL/GenBank/DDBJ databases">
        <title>Psychrosphaera aquimaarina strain SW33 isolated from seawater.</title>
        <authorList>
            <person name="Bayburt H."/>
            <person name="Kim J.M."/>
            <person name="Choi B.J."/>
            <person name="Jeon C.O."/>
        </authorList>
    </citation>
    <scope>NUCLEOTIDE SEQUENCE [LARGE SCALE GENOMIC DNA]</scope>
    <source>
        <strain evidence="6 7">KCTC 52743</strain>
    </source>
</reference>
<evidence type="ECO:0000313" key="7">
    <source>
        <dbReference type="Proteomes" id="UP001257914"/>
    </source>
</evidence>
<dbReference type="EC" id="4.2.-.-" evidence="4"/>
<dbReference type="Pfam" id="PF04073">
    <property type="entry name" value="tRNA_edit"/>
    <property type="match status" value="1"/>
</dbReference>
<evidence type="ECO:0000259" key="5">
    <source>
        <dbReference type="Pfam" id="PF04073"/>
    </source>
</evidence>
<dbReference type="SUPFAM" id="SSF55826">
    <property type="entry name" value="YbaK/ProRS associated domain"/>
    <property type="match status" value="1"/>
</dbReference>
<proteinExistence type="inferred from homology"/>
<dbReference type="InterPro" id="IPR004369">
    <property type="entry name" value="Prolyl-tRNA_editing_YbaK/EbsC"/>
</dbReference>
<dbReference type="PANTHER" id="PTHR30411">
    <property type="entry name" value="CYTOPLASMIC PROTEIN"/>
    <property type="match status" value="1"/>
</dbReference>
<dbReference type="CDD" id="cd00002">
    <property type="entry name" value="YbaK_deacylase"/>
    <property type="match status" value="1"/>
</dbReference>
<organism evidence="6 7">
    <name type="scientific">Psychrosphaera aquimarina</name>
    <dbReference type="NCBI Taxonomy" id="2044854"/>
    <lineage>
        <taxon>Bacteria</taxon>
        <taxon>Pseudomonadati</taxon>
        <taxon>Pseudomonadota</taxon>
        <taxon>Gammaproteobacteria</taxon>
        <taxon>Alteromonadales</taxon>
        <taxon>Pseudoalteromonadaceae</taxon>
        <taxon>Psychrosphaera</taxon>
    </lineage>
</organism>
<comment type="caution">
    <text evidence="6">The sequence shown here is derived from an EMBL/GenBank/DDBJ whole genome shotgun (WGS) entry which is preliminary data.</text>
</comment>
<dbReference type="NCBIfam" id="TIGR00011">
    <property type="entry name" value="YbaK_EbsC"/>
    <property type="match status" value="1"/>
</dbReference>
<keyword evidence="2 4" id="KW-0648">Protein biosynthesis</keyword>
<accession>A0ABU3R0A2</accession>
<dbReference type="EMBL" id="JAWCUA010000007">
    <property type="protein sequence ID" value="MDU0113100.1"/>
    <property type="molecule type" value="Genomic_DNA"/>
</dbReference>
<evidence type="ECO:0000256" key="4">
    <source>
        <dbReference type="PIRNR" id="PIRNR006181"/>
    </source>
</evidence>
<name>A0ABU3R0A2_9GAMM</name>
<dbReference type="PANTHER" id="PTHR30411:SF0">
    <property type="entry name" value="CYS-TRNA(PRO)_CYS-TRNA(CYS) DEACYLASE YBAK"/>
    <property type="match status" value="1"/>
</dbReference>
<comment type="similarity">
    <text evidence="1 4">Belongs to the prolyl-tRNA editing family. YbaK/EbsC subfamily.</text>
</comment>
<evidence type="ECO:0000256" key="3">
    <source>
        <dbReference type="ARBA" id="ARBA00023239"/>
    </source>
</evidence>
<evidence type="ECO:0000313" key="6">
    <source>
        <dbReference type="EMBL" id="MDU0113100.1"/>
    </source>
</evidence>
<dbReference type="RefSeq" id="WP_315946710.1">
    <property type="nucleotide sequence ID" value="NZ_JAWCUA010000007.1"/>
</dbReference>
<dbReference type="InterPro" id="IPR007214">
    <property type="entry name" value="YbaK/aa-tRNA-synth-assoc-dom"/>
</dbReference>
<dbReference type="PIRSF" id="PIRSF006181">
    <property type="entry name" value="EbsC_YbaK"/>
    <property type="match status" value="1"/>
</dbReference>
<keyword evidence="7" id="KW-1185">Reference proteome</keyword>
<gene>
    <name evidence="6" type="primary">ybaK</name>
    <name evidence="6" type="ORF">RT723_08835</name>
</gene>
<dbReference type="Gene3D" id="3.90.960.10">
    <property type="entry name" value="YbaK/aminoacyl-tRNA synthetase-associated domain"/>
    <property type="match status" value="1"/>
</dbReference>
<evidence type="ECO:0000256" key="1">
    <source>
        <dbReference type="ARBA" id="ARBA00009798"/>
    </source>
</evidence>